<dbReference type="EMBL" id="CP109106">
    <property type="protein sequence ID" value="WSB74051.1"/>
    <property type="molecule type" value="Genomic_DNA"/>
</dbReference>
<keyword evidence="4" id="KW-0067">ATP-binding</keyword>
<feature type="domain" description="Histidine kinase/HSP90-like ATPase" evidence="3">
    <location>
        <begin position="23"/>
        <end position="133"/>
    </location>
</feature>
<dbReference type="PANTHER" id="PTHR35526:SF3">
    <property type="entry name" value="ANTI-SIGMA-F FACTOR RSBW"/>
    <property type="match status" value="1"/>
</dbReference>
<dbReference type="InterPro" id="IPR036890">
    <property type="entry name" value="HATPase_C_sf"/>
</dbReference>
<sequence>MNGMKITSAPHPVPTVVRGESPDSIHRAREATRAFTDNLTPAPDPERADTFLLVVSELATNALRHGGGRYTLQLFAGPDTLTAAVSDLSSAAPRERTPDLNGGSGGFGWHMIRHLTSHLTLTPAPGTGKTIRAQLPRWRGLAGA</sequence>
<keyword evidence="1" id="KW-0723">Serine/threonine-protein kinase</keyword>
<dbReference type="RefSeq" id="WP_326623627.1">
    <property type="nucleotide sequence ID" value="NZ_CP109106.1"/>
</dbReference>
<accession>A0ABZ1FV67</accession>
<evidence type="ECO:0000313" key="5">
    <source>
        <dbReference type="Proteomes" id="UP001344251"/>
    </source>
</evidence>
<dbReference type="Gene3D" id="3.30.565.10">
    <property type="entry name" value="Histidine kinase-like ATPase, C-terminal domain"/>
    <property type="match status" value="1"/>
</dbReference>
<name>A0ABZ1FV67_9ACTN</name>
<dbReference type="CDD" id="cd16936">
    <property type="entry name" value="HATPase_RsbW-like"/>
    <property type="match status" value="1"/>
</dbReference>
<dbReference type="InterPro" id="IPR003594">
    <property type="entry name" value="HATPase_dom"/>
</dbReference>
<organism evidence="4 5">
    <name type="scientific">Streptomyces decoyicus</name>
    <dbReference type="NCBI Taxonomy" id="249567"/>
    <lineage>
        <taxon>Bacteria</taxon>
        <taxon>Bacillati</taxon>
        <taxon>Actinomycetota</taxon>
        <taxon>Actinomycetes</taxon>
        <taxon>Kitasatosporales</taxon>
        <taxon>Streptomycetaceae</taxon>
        <taxon>Streptomyces</taxon>
    </lineage>
</organism>
<feature type="region of interest" description="Disordered" evidence="2">
    <location>
        <begin position="1"/>
        <end position="23"/>
    </location>
</feature>
<evidence type="ECO:0000256" key="2">
    <source>
        <dbReference type="SAM" id="MobiDB-lite"/>
    </source>
</evidence>
<dbReference type="InterPro" id="IPR050267">
    <property type="entry name" value="Anti-sigma-factor_SerPK"/>
</dbReference>
<keyword evidence="1" id="KW-0808">Transferase</keyword>
<dbReference type="PANTHER" id="PTHR35526">
    <property type="entry name" value="ANTI-SIGMA-F FACTOR RSBW-RELATED"/>
    <property type="match status" value="1"/>
</dbReference>
<keyword evidence="1" id="KW-0418">Kinase</keyword>
<reference evidence="4 5" key="1">
    <citation type="submission" date="2022-10" db="EMBL/GenBank/DDBJ databases">
        <title>The complete genomes of actinobacterial strains from the NBC collection.</title>
        <authorList>
            <person name="Joergensen T.S."/>
            <person name="Alvarez Arevalo M."/>
            <person name="Sterndorff E.B."/>
            <person name="Faurdal D."/>
            <person name="Vuksanovic O."/>
            <person name="Mourched A.-S."/>
            <person name="Charusanti P."/>
            <person name="Shaw S."/>
            <person name="Blin K."/>
            <person name="Weber T."/>
        </authorList>
    </citation>
    <scope>NUCLEOTIDE SEQUENCE [LARGE SCALE GENOMIC DNA]</scope>
    <source>
        <strain evidence="4 5">NBC 01774</strain>
    </source>
</reference>
<evidence type="ECO:0000256" key="1">
    <source>
        <dbReference type="ARBA" id="ARBA00022527"/>
    </source>
</evidence>
<dbReference type="GO" id="GO:0005524">
    <property type="term" value="F:ATP binding"/>
    <property type="evidence" value="ECO:0007669"/>
    <property type="project" value="UniProtKB-KW"/>
</dbReference>
<protein>
    <submittedName>
        <fullName evidence="4">ATP-binding protein</fullName>
    </submittedName>
</protein>
<gene>
    <name evidence="4" type="ORF">OG863_21485</name>
</gene>
<proteinExistence type="predicted"/>
<dbReference type="Pfam" id="PF13581">
    <property type="entry name" value="HATPase_c_2"/>
    <property type="match status" value="1"/>
</dbReference>
<dbReference type="SUPFAM" id="SSF55874">
    <property type="entry name" value="ATPase domain of HSP90 chaperone/DNA topoisomerase II/histidine kinase"/>
    <property type="match status" value="1"/>
</dbReference>
<keyword evidence="5" id="KW-1185">Reference proteome</keyword>
<evidence type="ECO:0000313" key="4">
    <source>
        <dbReference type="EMBL" id="WSB74051.1"/>
    </source>
</evidence>
<keyword evidence="4" id="KW-0547">Nucleotide-binding</keyword>
<evidence type="ECO:0000259" key="3">
    <source>
        <dbReference type="Pfam" id="PF13581"/>
    </source>
</evidence>
<dbReference type="Proteomes" id="UP001344251">
    <property type="component" value="Chromosome"/>
</dbReference>